<feature type="non-terminal residue" evidence="3">
    <location>
        <position position="250"/>
    </location>
</feature>
<comment type="caution">
    <text evidence="3">The sequence shown here is derived from an EMBL/GenBank/DDBJ whole genome shotgun (WGS) entry which is preliminary data.</text>
</comment>
<dbReference type="InterPro" id="IPR036188">
    <property type="entry name" value="FAD/NAD-bd_sf"/>
</dbReference>
<protein>
    <submittedName>
        <fullName evidence="3">Apoptosis-inducing factor</fullName>
    </submittedName>
</protein>
<dbReference type="EMBL" id="JXCE01001160">
    <property type="protein sequence ID" value="KPA35403.1"/>
    <property type="molecule type" value="Genomic_DNA"/>
</dbReference>
<evidence type="ECO:0000313" key="3">
    <source>
        <dbReference type="EMBL" id="KPA35403.1"/>
    </source>
</evidence>
<dbReference type="Pfam" id="PF07992">
    <property type="entry name" value="Pyr_redox_2"/>
    <property type="match status" value="1"/>
</dbReference>
<reference evidence="3 4" key="1">
    <citation type="submission" date="2015-04" db="EMBL/GenBank/DDBJ databases">
        <title>The draft genome sequence of Fusarium langsethiae, a T-2/HT-2 mycotoxin producer.</title>
        <authorList>
            <person name="Lysoe E."/>
            <person name="Divon H.H."/>
            <person name="Terzi V."/>
            <person name="Orru L."/>
            <person name="Lamontanara A."/>
            <person name="Kolseth A.-K."/>
            <person name="Frandsen R.J."/>
            <person name="Nielsen K."/>
            <person name="Thrane U."/>
        </authorList>
    </citation>
    <scope>NUCLEOTIDE SEQUENCE [LARGE SCALE GENOMIC DNA]</scope>
    <source>
        <strain evidence="3 4">Fl201059</strain>
    </source>
</reference>
<sequence>MLRKTVLWVQIFASVLAMMAVEVRRRARSMQTRLSGTAKASGPDKNIVIVGASFAGWWAIQTLANYLPHGSGYQIVAGEEIPYEYLVVATGSEVEEGLPSRVNHTEKGEGVRRLREMQAAVKAAKSIVVVGGGAAGVEVATDAKDLYPEKKVTIVHSRDALMHRFGKDLQEEALKWMKQLEVDVILGERVVAEDANAGTVTLRSGTVLECDKFINCTGQKPASGILKGLSPRDGHLTNGNRIDRFIRCQV</sequence>
<dbReference type="SUPFAM" id="SSF51905">
    <property type="entry name" value="FAD/NAD(P)-binding domain"/>
    <property type="match status" value="1"/>
</dbReference>
<evidence type="ECO:0000256" key="1">
    <source>
        <dbReference type="SAM" id="Phobius"/>
    </source>
</evidence>
<keyword evidence="1" id="KW-1133">Transmembrane helix</keyword>
<evidence type="ECO:0000313" key="4">
    <source>
        <dbReference type="Proteomes" id="UP000037904"/>
    </source>
</evidence>
<dbReference type="PANTHER" id="PTHR43735">
    <property type="entry name" value="APOPTOSIS-INDUCING FACTOR 1"/>
    <property type="match status" value="1"/>
</dbReference>
<dbReference type="GO" id="GO:0050660">
    <property type="term" value="F:flavin adenine dinucleotide binding"/>
    <property type="evidence" value="ECO:0007669"/>
    <property type="project" value="TreeGrafter"/>
</dbReference>
<dbReference type="Proteomes" id="UP000037904">
    <property type="component" value="Unassembled WGS sequence"/>
</dbReference>
<dbReference type="Gene3D" id="3.50.50.60">
    <property type="entry name" value="FAD/NAD(P)-binding domain"/>
    <property type="match status" value="2"/>
</dbReference>
<keyword evidence="4" id="KW-1185">Reference proteome</keyword>
<dbReference type="PANTHER" id="PTHR43735:SF5">
    <property type="entry name" value="FAD_NAD(P)-BINDING DOMAIN-CONTAINING PROTEIN"/>
    <property type="match status" value="1"/>
</dbReference>
<proteinExistence type="predicted"/>
<dbReference type="InterPro" id="IPR023753">
    <property type="entry name" value="FAD/NAD-binding_dom"/>
</dbReference>
<accession>A0A0M9ELB1</accession>
<organism evidence="3 4">
    <name type="scientific">Fusarium langsethiae</name>
    <dbReference type="NCBI Taxonomy" id="179993"/>
    <lineage>
        <taxon>Eukaryota</taxon>
        <taxon>Fungi</taxon>
        <taxon>Dikarya</taxon>
        <taxon>Ascomycota</taxon>
        <taxon>Pezizomycotina</taxon>
        <taxon>Sordariomycetes</taxon>
        <taxon>Hypocreomycetidae</taxon>
        <taxon>Hypocreales</taxon>
        <taxon>Nectriaceae</taxon>
        <taxon>Fusarium</taxon>
    </lineage>
</organism>
<dbReference type="SUPFAM" id="SSF51971">
    <property type="entry name" value="Nucleotide-binding domain"/>
    <property type="match status" value="1"/>
</dbReference>
<feature type="domain" description="FAD/NAD(P)-binding" evidence="2">
    <location>
        <begin position="77"/>
        <end position="226"/>
    </location>
</feature>
<keyword evidence="1" id="KW-0812">Transmembrane</keyword>
<feature type="transmembrane region" description="Helical" evidence="1">
    <location>
        <begin position="6"/>
        <end position="23"/>
    </location>
</feature>
<name>A0A0M9ELB1_FUSLA</name>
<dbReference type="GO" id="GO:0005737">
    <property type="term" value="C:cytoplasm"/>
    <property type="evidence" value="ECO:0007669"/>
    <property type="project" value="TreeGrafter"/>
</dbReference>
<keyword evidence="1" id="KW-0472">Membrane</keyword>
<dbReference type="GO" id="GO:0004174">
    <property type="term" value="F:electron-transferring-flavoprotein dehydrogenase activity"/>
    <property type="evidence" value="ECO:0007669"/>
    <property type="project" value="TreeGrafter"/>
</dbReference>
<dbReference type="AlphaFoldDB" id="A0A0M9ELB1"/>
<gene>
    <name evidence="3" type="ORF">FLAG1_11896</name>
</gene>
<evidence type="ECO:0000259" key="2">
    <source>
        <dbReference type="Pfam" id="PF07992"/>
    </source>
</evidence>